<feature type="region of interest" description="Disordered" evidence="1">
    <location>
        <begin position="159"/>
        <end position="209"/>
    </location>
</feature>
<keyword evidence="3" id="KW-1185">Reference proteome</keyword>
<name>A0ABN8ZPA3_RANTA</name>
<feature type="region of interest" description="Disordered" evidence="1">
    <location>
        <begin position="33"/>
        <end position="124"/>
    </location>
</feature>
<protein>
    <submittedName>
        <fullName evidence="2">Uncharacterized protein</fullName>
    </submittedName>
</protein>
<feature type="compositionally biased region" description="Basic and acidic residues" evidence="1">
    <location>
        <begin position="159"/>
        <end position="176"/>
    </location>
</feature>
<evidence type="ECO:0000256" key="1">
    <source>
        <dbReference type="SAM" id="MobiDB-lite"/>
    </source>
</evidence>
<evidence type="ECO:0000313" key="3">
    <source>
        <dbReference type="Proteomes" id="UP001176941"/>
    </source>
</evidence>
<gene>
    <name evidence="2" type="ORF">MRATA1EN1_LOCUS23574</name>
</gene>
<organism evidence="2 3">
    <name type="scientific">Rangifer tarandus platyrhynchus</name>
    <name type="common">Svalbard reindeer</name>
    <dbReference type="NCBI Taxonomy" id="3082113"/>
    <lineage>
        <taxon>Eukaryota</taxon>
        <taxon>Metazoa</taxon>
        <taxon>Chordata</taxon>
        <taxon>Craniata</taxon>
        <taxon>Vertebrata</taxon>
        <taxon>Euteleostomi</taxon>
        <taxon>Mammalia</taxon>
        <taxon>Eutheria</taxon>
        <taxon>Laurasiatheria</taxon>
        <taxon>Artiodactyla</taxon>
        <taxon>Ruminantia</taxon>
        <taxon>Pecora</taxon>
        <taxon>Cervidae</taxon>
        <taxon>Odocoileinae</taxon>
        <taxon>Rangifer</taxon>
    </lineage>
</organism>
<proteinExistence type="predicted"/>
<dbReference type="Proteomes" id="UP001176941">
    <property type="component" value="Chromosome 4"/>
</dbReference>
<accession>A0ABN8ZPA3</accession>
<dbReference type="EMBL" id="OX459940">
    <property type="protein sequence ID" value="CAI9174612.1"/>
    <property type="molecule type" value="Genomic_DNA"/>
</dbReference>
<evidence type="ECO:0000313" key="2">
    <source>
        <dbReference type="EMBL" id="CAI9174612.1"/>
    </source>
</evidence>
<sequence>MIYGGGSSHSLPYSHVGPNIQVAGYIPVELKRTSNARRRLTGKAGRGQVSPPSRNRAAGGGVRREPSPPARPLLGAAEAPPPAARSRRRRVPAPSPAPSRPRALAPSHRGRARCACREAAGAWPEEAEEVAAAGDLLDAPRSGREVSTARVCGGCPRLRERSAVPEPRAREEREGARAAPAPREPAGFAGPAAAGDGAPGAGAAAPPAL</sequence>
<reference evidence="2" key="1">
    <citation type="submission" date="2023-04" db="EMBL/GenBank/DDBJ databases">
        <authorList>
            <consortium name="ELIXIR-Norway"/>
        </authorList>
    </citation>
    <scope>NUCLEOTIDE SEQUENCE [LARGE SCALE GENOMIC DNA]</scope>
</reference>
<feature type="compositionally biased region" description="Low complexity" evidence="1">
    <location>
        <begin position="177"/>
        <end position="209"/>
    </location>
</feature>